<evidence type="ECO:0000313" key="18">
    <source>
        <dbReference type="Proteomes" id="UP000469505"/>
    </source>
</evidence>
<dbReference type="EMBL" id="JAVPGZ010000161">
    <property type="protein sequence ID" value="MDS8037952.1"/>
    <property type="molecule type" value="Genomic_DNA"/>
</dbReference>
<feature type="active site" evidence="6">
    <location>
        <position position="83"/>
    </location>
</feature>
<keyword evidence="3 6" id="KW-0808">Transferase</keyword>
<evidence type="ECO:0000313" key="17">
    <source>
        <dbReference type="Proteomes" id="UP000312530"/>
    </source>
</evidence>
<dbReference type="GO" id="GO:0003677">
    <property type="term" value="F:DNA binding"/>
    <property type="evidence" value="ECO:0007669"/>
    <property type="project" value="TreeGrafter"/>
</dbReference>
<dbReference type="REBASE" id="304182">
    <property type="entry name" value="M.Spn5675ORF543P"/>
</dbReference>
<dbReference type="Proteomes" id="UP000311381">
    <property type="component" value="Unassembled WGS sequence"/>
</dbReference>
<dbReference type="Proteomes" id="UP000469505">
    <property type="component" value="Unassembled WGS sequence"/>
</dbReference>
<gene>
    <name evidence="9" type="primary">dcm</name>
    <name evidence="10" type="synonym">haeIIIM</name>
    <name evidence="9" type="ORF">GM543_04370</name>
    <name evidence="10" type="ORF">NCTC13734_00694</name>
    <name evidence="8" type="ORF">RLG82_02720</name>
    <name evidence="11" type="ORF">SAMEA2627268_00934</name>
    <name evidence="12" type="ORF">SAMEA2696453_00520</name>
    <name evidence="13" type="ORF">SAMEA4038883_00244</name>
</gene>
<sequence>MGKIVAIDLFSGAGGTTSGLKKSGIDVQVAVEIDSVAVKTYKLNNPEVSVIDKDINVVSGDEVKEYLKIDTDDKLMLVACPPCQGFSTIGTNNENDERNQLVFQFLRLINELNPDFLLMENVVGMTRTRNEKIFKKFLTSIDNNYSVIYDILNTADYGVPQSRKRLVLHGIRKEILDNTNLTLNLPSKTHSNIPELDLLSWINADIIMDLPPIEGGEEYIGEGIYNHVANKLSNLNIERITHIRNNGGSRTSLPKSLELNCHKNRLGHSDVYGILDINKPSITITGGCMSYSKGRFGHPTQNRALSAREAARLQSFDDDYIFVGNRGQLAKQIGNAVPVKLAQASGNYFMSVYREIANGQSDN</sequence>
<reference evidence="10 14" key="1">
    <citation type="submission" date="2018-06" db="EMBL/GenBank/DDBJ databases">
        <authorList>
            <consortium name="Pathogen Informatics"/>
            <person name="Doyle S."/>
        </authorList>
    </citation>
    <scope>NUCLEOTIDE SEQUENCE [LARGE SCALE GENOMIC DNA]</scope>
    <source>
        <strain evidence="10 14">NCTC13734</strain>
    </source>
</reference>
<evidence type="ECO:0000256" key="1">
    <source>
        <dbReference type="ARBA" id="ARBA00011975"/>
    </source>
</evidence>
<dbReference type="InterPro" id="IPR001525">
    <property type="entry name" value="C5_MeTfrase"/>
</dbReference>
<evidence type="ECO:0000256" key="2">
    <source>
        <dbReference type="ARBA" id="ARBA00022603"/>
    </source>
</evidence>
<dbReference type="PROSITE" id="PS51679">
    <property type="entry name" value="SAM_MT_C5"/>
    <property type="match status" value="1"/>
</dbReference>
<dbReference type="AlphaFoldDB" id="A0A0I8DVU2"/>
<dbReference type="Gene3D" id="3.40.50.150">
    <property type="entry name" value="Vaccinia Virus protein VP39"/>
    <property type="match status" value="1"/>
</dbReference>
<comment type="similarity">
    <text evidence="6 7">Belongs to the class I-like SAM-binding methyltransferase superfamily. C5-methyltransferase family.</text>
</comment>
<evidence type="ECO:0000313" key="11">
    <source>
        <dbReference type="EMBL" id="VMC91312.1"/>
    </source>
</evidence>
<evidence type="ECO:0000256" key="4">
    <source>
        <dbReference type="ARBA" id="ARBA00022691"/>
    </source>
</evidence>
<proteinExistence type="inferred from homology"/>
<dbReference type="NCBIfam" id="TIGR00675">
    <property type="entry name" value="dcm"/>
    <property type="match status" value="1"/>
</dbReference>
<evidence type="ECO:0000256" key="5">
    <source>
        <dbReference type="ARBA" id="ARBA00022747"/>
    </source>
</evidence>
<dbReference type="EMBL" id="UHFW01000006">
    <property type="protein sequence ID" value="SUN84963.1"/>
    <property type="molecule type" value="Genomic_DNA"/>
</dbReference>
<dbReference type="InterPro" id="IPR029063">
    <property type="entry name" value="SAM-dependent_MTases_sf"/>
</dbReference>
<reference evidence="9 18" key="3">
    <citation type="submission" date="2019-11" db="EMBL/GenBank/DDBJ databases">
        <title>Growth characteristics of pneumococcus vary with the chemical composition of the capsule and with environmental conditions.</title>
        <authorList>
            <person name="Tothpal A."/>
            <person name="Desobry K."/>
            <person name="Joshi S."/>
            <person name="Wyllie A.L."/>
            <person name="Weinberger D.M."/>
        </authorList>
    </citation>
    <scope>NUCLEOTIDE SEQUENCE [LARGE SCALE GENOMIC DNA]</scope>
    <source>
        <strain evidence="18">pnumococcus35B</strain>
        <strain evidence="9">Pnumococcus35B</strain>
    </source>
</reference>
<dbReference type="Proteomes" id="UP000254854">
    <property type="component" value="Unassembled WGS sequence"/>
</dbReference>
<evidence type="ECO:0000313" key="13">
    <source>
        <dbReference type="EMBL" id="VTE35566.1"/>
    </source>
</evidence>
<reference evidence="15 16" key="2">
    <citation type="submission" date="2019-04" db="EMBL/GenBank/DDBJ databases">
        <authorList>
            <consortium name="Pathogen Informatics"/>
        </authorList>
    </citation>
    <scope>NUCLEOTIDE SEQUENCE [LARGE SCALE GENOMIC DNA]</scope>
    <source>
        <strain evidence="16 17">GPSC47</strain>
        <strain evidence="13 15">GPSC559</strain>
    </source>
</reference>
<evidence type="ECO:0000313" key="10">
    <source>
        <dbReference type="EMBL" id="SUN84963.1"/>
    </source>
</evidence>
<dbReference type="GO" id="GO:0032259">
    <property type="term" value="P:methylation"/>
    <property type="evidence" value="ECO:0007669"/>
    <property type="project" value="UniProtKB-KW"/>
</dbReference>
<dbReference type="GO" id="GO:0044027">
    <property type="term" value="P:negative regulation of gene expression via chromosomal CpG island methylation"/>
    <property type="evidence" value="ECO:0007669"/>
    <property type="project" value="TreeGrafter"/>
</dbReference>
<dbReference type="Proteomes" id="UP000312530">
    <property type="component" value="Unassembled WGS sequence"/>
</dbReference>
<dbReference type="Proteomes" id="UP000310997">
    <property type="component" value="Unassembled WGS sequence"/>
</dbReference>
<evidence type="ECO:0000256" key="6">
    <source>
        <dbReference type="PROSITE-ProRule" id="PRU01016"/>
    </source>
</evidence>
<dbReference type="REBASE" id="419176">
    <property type="entry name" value="M.Spn1374ORF694P"/>
</dbReference>
<dbReference type="EMBL" id="WNHX01000013">
    <property type="protein sequence ID" value="MTV86769.1"/>
    <property type="molecule type" value="Genomic_DNA"/>
</dbReference>
<dbReference type="Pfam" id="PF00145">
    <property type="entry name" value="DNA_methylase"/>
    <property type="match status" value="1"/>
</dbReference>
<evidence type="ECO:0000313" key="9">
    <source>
        <dbReference type="EMBL" id="MTV86769.1"/>
    </source>
</evidence>
<reference evidence="8" key="4">
    <citation type="submission" date="2023-06" db="EMBL/GenBank/DDBJ databases">
        <title>PCVPA Blantyre Malawi Pneumococcal carriage surveillance isolates.</title>
        <authorList>
            <person name="Obolski U."/>
            <person name="Swarthout T.D."/>
            <person name="Kalizang'Oma A."/>
            <person name="Mwalukomo T.S."/>
            <person name="Cave R."/>
            <person name="Brown C."/>
            <person name="Cornick J."/>
            <person name="Kamng'Ona A."/>
            <person name="Msefula J."/>
            <person name="French N."/>
            <person name="Hyderman R."/>
        </authorList>
    </citation>
    <scope>NUCLEOTIDE SEQUENCE</scope>
    <source>
        <strain evidence="8">BVY8TH</strain>
    </source>
</reference>
<dbReference type="PANTHER" id="PTHR10629:SF52">
    <property type="entry name" value="DNA (CYTOSINE-5)-METHYLTRANSFERASE 1"/>
    <property type="match status" value="1"/>
</dbReference>
<dbReference type="Gene3D" id="3.90.120.10">
    <property type="entry name" value="DNA Methylase, subunit A, domain 2"/>
    <property type="match status" value="1"/>
</dbReference>
<name>A0A0I8DVU2_STREE</name>
<dbReference type="RefSeq" id="WP_000516550.1">
    <property type="nucleotide sequence ID" value="NZ_AP019192.2"/>
</dbReference>
<evidence type="ECO:0000313" key="12">
    <source>
        <dbReference type="EMBL" id="VOG77168.1"/>
    </source>
</evidence>
<evidence type="ECO:0000313" key="14">
    <source>
        <dbReference type="Proteomes" id="UP000254854"/>
    </source>
</evidence>
<organism evidence="9 18">
    <name type="scientific">Streptococcus pneumoniae</name>
    <dbReference type="NCBI Taxonomy" id="1313"/>
    <lineage>
        <taxon>Bacteria</taxon>
        <taxon>Bacillati</taxon>
        <taxon>Bacillota</taxon>
        <taxon>Bacilli</taxon>
        <taxon>Lactobacillales</taxon>
        <taxon>Streptococcaceae</taxon>
        <taxon>Streptococcus</taxon>
    </lineage>
</organism>
<evidence type="ECO:0000313" key="16">
    <source>
        <dbReference type="Proteomes" id="UP000311381"/>
    </source>
</evidence>
<evidence type="ECO:0000256" key="7">
    <source>
        <dbReference type="RuleBase" id="RU000416"/>
    </source>
</evidence>
<protein>
    <recommendedName>
        <fullName evidence="1">DNA (cytosine-5-)-methyltransferase</fullName>
        <ecNumber evidence="1">2.1.1.37</ecNumber>
    </recommendedName>
</protein>
<keyword evidence="2 6" id="KW-0489">Methyltransferase</keyword>
<evidence type="ECO:0000313" key="15">
    <source>
        <dbReference type="Proteomes" id="UP000310997"/>
    </source>
</evidence>
<dbReference type="EMBL" id="CAAQRO010000005">
    <property type="protein sequence ID" value="VMC91312.1"/>
    <property type="molecule type" value="Genomic_DNA"/>
</dbReference>
<dbReference type="GO" id="GO:0003886">
    <property type="term" value="F:DNA (cytosine-5-)-methyltransferase activity"/>
    <property type="evidence" value="ECO:0007669"/>
    <property type="project" value="UniProtKB-EC"/>
</dbReference>
<keyword evidence="5" id="KW-0680">Restriction system</keyword>
<dbReference type="InterPro" id="IPR050390">
    <property type="entry name" value="C5-Methyltransferase"/>
</dbReference>
<accession>A0A0I8DVU2</accession>
<dbReference type="EC" id="2.1.1.37" evidence="1"/>
<dbReference type="EMBL" id="CAAULE010000003">
    <property type="protein sequence ID" value="VOG77168.1"/>
    <property type="molecule type" value="Genomic_DNA"/>
</dbReference>
<dbReference type="EMBL" id="CABDLL010000001">
    <property type="protein sequence ID" value="VTE35566.1"/>
    <property type="molecule type" value="Genomic_DNA"/>
</dbReference>
<dbReference type="PANTHER" id="PTHR10629">
    <property type="entry name" value="CYTOSINE-SPECIFIC METHYLTRANSFERASE"/>
    <property type="match status" value="1"/>
</dbReference>
<evidence type="ECO:0000256" key="3">
    <source>
        <dbReference type="ARBA" id="ARBA00022679"/>
    </source>
</evidence>
<keyword evidence="4 6" id="KW-0949">S-adenosyl-L-methionine</keyword>
<dbReference type="SUPFAM" id="SSF53335">
    <property type="entry name" value="S-adenosyl-L-methionine-dependent methyltransferases"/>
    <property type="match status" value="1"/>
</dbReference>
<evidence type="ECO:0000313" key="8">
    <source>
        <dbReference type="EMBL" id="MDS8037952.1"/>
    </source>
</evidence>
<dbReference type="PRINTS" id="PR00105">
    <property type="entry name" value="C5METTRFRASE"/>
</dbReference>
<dbReference type="GO" id="GO:0009307">
    <property type="term" value="P:DNA restriction-modification system"/>
    <property type="evidence" value="ECO:0007669"/>
    <property type="project" value="UniProtKB-KW"/>
</dbReference>
<dbReference type="Proteomes" id="UP001184693">
    <property type="component" value="Unassembled WGS sequence"/>
</dbReference>